<feature type="signal peptide" evidence="1">
    <location>
        <begin position="1"/>
        <end position="22"/>
    </location>
</feature>
<dbReference type="VEuPathDB" id="FungiDB:KRP22_8054"/>
<evidence type="ECO:0000313" key="3">
    <source>
        <dbReference type="Proteomes" id="UP000005238"/>
    </source>
</evidence>
<dbReference type="Proteomes" id="UP000005238">
    <property type="component" value="Unassembled WGS sequence"/>
</dbReference>
<dbReference type="AlphaFoldDB" id="H3GKP4"/>
<protein>
    <recommendedName>
        <fullName evidence="4">LysM domain-containing protein</fullName>
    </recommendedName>
</protein>
<dbReference type="eggNOG" id="ENOG502S18K">
    <property type="taxonomic scope" value="Eukaryota"/>
</dbReference>
<dbReference type="OMA" id="GQIMMMS"/>
<keyword evidence="1" id="KW-0732">Signal</keyword>
<evidence type="ECO:0008006" key="4">
    <source>
        <dbReference type="Google" id="ProtNLM"/>
    </source>
</evidence>
<organism evidence="2 3">
    <name type="scientific">Phytophthora ramorum</name>
    <name type="common">Sudden oak death agent</name>
    <dbReference type="NCBI Taxonomy" id="164328"/>
    <lineage>
        <taxon>Eukaryota</taxon>
        <taxon>Sar</taxon>
        <taxon>Stramenopiles</taxon>
        <taxon>Oomycota</taxon>
        <taxon>Peronosporomycetes</taxon>
        <taxon>Peronosporales</taxon>
        <taxon>Peronosporaceae</taxon>
        <taxon>Phytophthora</taxon>
    </lineage>
</organism>
<feature type="chain" id="PRO_5003586297" description="LysM domain-containing protein" evidence="1">
    <location>
        <begin position="23"/>
        <end position="230"/>
    </location>
</feature>
<proteinExistence type="predicted"/>
<sequence length="230" mass="24572">MVSTTCAALALTAIGLIAAADARGSCDSSALNTTQTTYTTGAIMSVTEVATINQRGICDVARANRMSDPTIPFATDTEVIIPAQVCDPDDISCFTVVDTDTTNFCLMGGPHLYYTQRNDTYRTIALERFNITLDSVLTALIVDASQADVELDAGLFIKIPSCYPSQCTLQPYKFTYGTYKDLADEFGSSVGQIIAYNPTYSHSVADTGDGPVLTIPMDCKALSDDVTSMT</sequence>
<dbReference type="InParanoid" id="H3GKP4"/>
<reference evidence="3" key="1">
    <citation type="journal article" date="2006" name="Science">
        <title>Phytophthora genome sequences uncover evolutionary origins and mechanisms of pathogenesis.</title>
        <authorList>
            <person name="Tyler B.M."/>
            <person name="Tripathy S."/>
            <person name="Zhang X."/>
            <person name="Dehal P."/>
            <person name="Jiang R.H."/>
            <person name="Aerts A."/>
            <person name="Arredondo F.D."/>
            <person name="Baxter L."/>
            <person name="Bensasson D."/>
            <person name="Beynon J.L."/>
            <person name="Chapman J."/>
            <person name="Damasceno C.M."/>
            <person name="Dorrance A.E."/>
            <person name="Dou D."/>
            <person name="Dickerman A.W."/>
            <person name="Dubchak I.L."/>
            <person name="Garbelotto M."/>
            <person name="Gijzen M."/>
            <person name="Gordon S.G."/>
            <person name="Govers F."/>
            <person name="Grunwald N.J."/>
            <person name="Huang W."/>
            <person name="Ivors K.L."/>
            <person name="Jones R.W."/>
            <person name="Kamoun S."/>
            <person name="Krampis K."/>
            <person name="Lamour K.H."/>
            <person name="Lee M.K."/>
            <person name="McDonald W.H."/>
            <person name="Medina M."/>
            <person name="Meijer H.J."/>
            <person name="Nordberg E.K."/>
            <person name="Maclean D.J."/>
            <person name="Ospina-Giraldo M.D."/>
            <person name="Morris P.F."/>
            <person name="Phuntumart V."/>
            <person name="Putnam N.H."/>
            <person name="Rash S."/>
            <person name="Rose J.K."/>
            <person name="Sakihama Y."/>
            <person name="Salamov A.A."/>
            <person name="Savidor A."/>
            <person name="Scheuring C.F."/>
            <person name="Smith B.M."/>
            <person name="Sobral B.W."/>
            <person name="Terry A."/>
            <person name="Torto-Alalibo T.A."/>
            <person name="Win J."/>
            <person name="Xu Z."/>
            <person name="Zhang H."/>
            <person name="Grigoriev I.V."/>
            <person name="Rokhsar D.S."/>
            <person name="Boore J.L."/>
        </authorList>
    </citation>
    <scope>NUCLEOTIDE SEQUENCE [LARGE SCALE GENOMIC DNA]</scope>
    <source>
        <strain evidence="3">Pr102</strain>
    </source>
</reference>
<dbReference type="HOGENOM" id="CLU_076125_1_0_1"/>
<name>H3GKP4_PHYRM</name>
<evidence type="ECO:0000256" key="1">
    <source>
        <dbReference type="SAM" id="SignalP"/>
    </source>
</evidence>
<reference evidence="2" key="2">
    <citation type="submission" date="2015-06" db="UniProtKB">
        <authorList>
            <consortium name="EnsemblProtists"/>
        </authorList>
    </citation>
    <scope>IDENTIFICATION</scope>
    <source>
        <strain evidence="2">Pr102</strain>
    </source>
</reference>
<dbReference type="VEuPathDB" id="FungiDB:KRP23_2094"/>
<dbReference type="STRING" id="164328.H3GKP4"/>
<evidence type="ECO:0000313" key="2">
    <source>
        <dbReference type="EnsemblProtists" id="Phyra76863"/>
    </source>
</evidence>
<keyword evidence="3" id="KW-1185">Reference proteome</keyword>
<dbReference type="EMBL" id="DS566018">
    <property type="status" value="NOT_ANNOTATED_CDS"/>
    <property type="molecule type" value="Genomic_DNA"/>
</dbReference>
<accession>H3GKP4</accession>
<dbReference type="EnsemblProtists" id="Phyra76863">
    <property type="protein sequence ID" value="Phyra76863"/>
    <property type="gene ID" value="Phyra76863"/>
</dbReference>